<evidence type="ECO:0000313" key="1">
    <source>
        <dbReference type="EMBL" id="MBP2185920.1"/>
    </source>
</evidence>
<dbReference type="RefSeq" id="WP_209668743.1">
    <property type="nucleotide sequence ID" value="NZ_JAGGMS010000001.1"/>
</dbReference>
<comment type="caution">
    <text evidence="1">The sequence shown here is derived from an EMBL/GenBank/DDBJ whole genome shotgun (WGS) entry which is preliminary data.</text>
</comment>
<keyword evidence="2" id="KW-1185">Reference proteome</keyword>
<sequence length="55" mass="6088">MSTTTTGTKPTAPRRVRVCDLGEHEAGRCGCTAEERAWRPSPEALKDYARVRGVR</sequence>
<proteinExistence type="predicted"/>
<evidence type="ECO:0000313" key="2">
    <source>
        <dbReference type="Proteomes" id="UP000741013"/>
    </source>
</evidence>
<dbReference type="EMBL" id="JAGGMS010000001">
    <property type="protein sequence ID" value="MBP2185920.1"/>
    <property type="molecule type" value="Genomic_DNA"/>
</dbReference>
<accession>A0ABS4Q2L4</accession>
<reference evidence="1 2" key="1">
    <citation type="submission" date="2021-03" db="EMBL/GenBank/DDBJ databases">
        <title>Sequencing the genomes of 1000 actinobacteria strains.</title>
        <authorList>
            <person name="Klenk H.-P."/>
        </authorList>
    </citation>
    <scope>NUCLEOTIDE SEQUENCE [LARGE SCALE GENOMIC DNA]</scope>
    <source>
        <strain evidence="1 2">DSM 45510</strain>
    </source>
</reference>
<name>A0ABS4Q2L4_9PSEU</name>
<gene>
    <name evidence="1" type="ORF">JOM49_007446</name>
</gene>
<dbReference type="Proteomes" id="UP000741013">
    <property type="component" value="Unassembled WGS sequence"/>
</dbReference>
<protein>
    <submittedName>
        <fullName evidence="1">Uncharacterized protein</fullName>
    </submittedName>
</protein>
<organism evidence="1 2">
    <name type="scientific">Amycolatopsis magusensis</name>
    <dbReference type="NCBI Taxonomy" id="882444"/>
    <lineage>
        <taxon>Bacteria</taxon>
        <taxon>Bacillati</taxon>
        <taxon>Actinomycetota</taxon>
        <taxon>Actinomycetes</taxon>
        <taxon>Pseudonocardiales</taxon>
        <taxon>Pseudonocardiaceae</taxon>
        <taxon>Amycolatopsis</taxon>
    </lineage>
</organism>